<gene>
    <name evidence="1" type="ORF">CKJ54_05655</name>
</gene>
<protein>
    <submittedName>
        <fullName evidence="1">Uncharacterized protein</fullName>
    </submittedName>
</protein>
<dbReference type="AlphaFoldDB" id="A0AAD0E1R4"/>
<dbReference type="Proteomes" id="UP000216246">
    <property type="component" value="Chromosome"/>
</dbReference>
<name>A0AAD0E1R4_9MYCO</name>
<proteinExistence type="predicted"/>
<organism evidence="1 2">
    <name type="scientific">Mycobacterium marseillense</name>
    <dbReference type="NCBI Taxonomy" id="701042"/>
    <lineage>
        <taxon>Bacteria</taxon>
        <taxon>Bacillati</taxon>
        <taxon>Actinomycetota</taxon>
        <taxon>Actinomycetes</taxon>
        <taxon>Mycobacteriales</taxon>
        <taxon>Mycobacteriaceae</taxon>
        <taxon>Mycobacterium</taxon>
        <taxon>Mycobacterium avium complex (MAC)</taxon>
    </lineage>
</organism>
<reference evidence="1 2" key="1">
    <citation type="submission" date="2017-08" db="EMBL/GenBank/DDBJ databases">
        <title>Phylogentic analysis of Mycobacterium avium complex whole genomes.</title>
        <authorList>
            <person name="Caverly L.J."/>
            <person name="Spilker T."/>
            <person name="LiPuma J."/>
        </authorList>
    </citation>
    <scope>NUCLEOTIDE SEQUENCE [LARGE SCALE GENOMIC DNA]</scope>
    <source>
        <strain evidence="1 2">FLAC0026</strain>
    </source>
</reference>
<dbReference type="KEGG" id="mmal:CKJ54_05655"/>
<accession>A0AAD0E1R4</accession>
<sequence length="79" mass="7983">MNSAPAVRLSGATGSGWAGLTPDQAVVVATVGLADVATTPSSHPTVETSSAAPPHIVRIFFVAPNIIRFLRPPRGAGHG</sequence>
<evidence type="ECO:0000313" key="2">
    <source>
        <dbReference type="Proteomes" id="UP000216246"/>
    </source>
</evidence>
<evidence type="ECO:0000313" key="1">
    <source>
        <dbReference type="EMBL" id="ASW92839.1"/>
    </source>
</evidence>
<dbReference type="EMBL" id="CP023147">
    <property type="protein sequence ID" value="ASW92839.1"/>
    <property type="molecule type" value="Genomic_DNA"/>
</dbReference>